<organism evidence="1">
    <name type="scientific">Anguilla anguilla</name>
    <name type="common">European freshwater eel</name>
    <name type="synonym">Muraena anguilla</name>
    <dbReference type="NCBI Taxonomy" id="7936"/>
    <lineage>
        <taxon>Eukaryota</taxon>
        <taxon>Metazoa</taxon>
        <taxon>Chordata</taxon>
        <taxon>Craniata</taxon>
        <taxon>Vertebrata</taxon>
        <taxon>Euteleostomi</taxon>
        <taxon>Actinopterygii</taxon>
        <taxon>Neopterygii</taxon>
        <taxon>Teleostei</taxon>
        <taxon>Anguilliformes</taxon>
        <taxon>Anguillidae</taxon>
        <taxon>Anguilla</taxon>
    </lineage>
</organism>
<reference evidence="1" key="1">
    <citation type="submission" date="2014-11" db="EMBL/GenBank/DDBJ databases">
        <authorList>
            <person name="Amaro Gonzalez C."/>
        </authorList>
    </citation>
    <scope>NUCLEOTIDE SEQUENCE</scope>
</reference>
<proteinExistence type="predicted"/>
<protein>
    <submittedName>
        <fullName evidence="1">Uncharacterized protein</fullName>
    </submittedName>
</protein>
<name>A0A0E9PGQ8_ANGAN</name>
<dbReference type="EMBL" id="GBXM01105115">
    <property type="protein sequence ID" value="JAH03462.1"/>
    <property type="molecule type" value="Transcribed_RNA"/>
</dbReference>
<accession>A0A0E9PGQ8</accession>
<reference evidence="1" key="2">
    <citation type="journal article" date="2015" name="Fish Shellfish Immunol.">
        <title>Early steps in the European eel (Anguilla anguilla)-Vibrio vulnificus interaction in the gills: Role of the RtxA13 toxin.</title>
        <authorList>
            <person name="Callol A."/>
            <person name="Pajuelo D."/>
            <person name="Ebbesson L."/>
            <person name="Teles M."/>
            <person name="MacKenzie S."/>
            <person name="Amaro C."/>
        </authorList>
    </citation>
    <scope>NUCLEOTIDE SEQUENCE</scope>
</reference>
<sequence length="12" mass="1255">MAAVTDEHPGNN</sequence>
<evidence type="ECO:0000313" key="1">
    <source>
        <dbReference type="EMBL" id="JAH03462.1"/>
    </source>
</evidence>